<dbReference type="Pfam" id="PF00588">
    <property type="entry name" value="SpoU_methylase"/>
    <property type="match status" value="1"/>
</dbReference>
<feature type="domain" description="RNA 2-O ribose methyltransferase substrate binding" evidence="4">
    <location>
        <begin position="32"/>
        <end position="105"/>
    </location>
</feature>
<sequence length="267" mass="29575">MVQEICSKHNPRFKEWKKLATKKGRERAGLFLVEGEHLVQEALTSGCSVVDMIISEDYDKAGEWIRVAEEHRIRTFLLPRSLFNSLAETQTPQGIILAVRRPVFPPFKQYIHEGDMLLLVDSVQDPGNLGTMIRTAAAAGVDAVILGKGTTDPLSGKVLRSTQGAVFHLPFYSDDLINLIPELRKEGWLVIGTDVREAVDMRELKVTEKQKVALLVGNEAQGVDPALQQLADDNVKIPIFGHAESLNVSVAAGILLYHIQCQKHGKH</sequence>
<evidence type="ECO:0000313" key="6">
    <source>
        <dbReference type="Proteomes" id="UP001232445"/>
    </source>
</evidence>
<evidence type="ECO:0000259" key="4">
    <source>
        <dbReference type="SMART" id="SM00967"/>
    </source>
</evidence>
<reference evidence="5 6" key="1">
    <citation type="submission" date="2023-07" db="EMBL/GenBank/DDBJ databases">
        <title>Genomic Encyclopedia of Type Strains, Phase IV (KMG-IV): sequencing the most valuable type-strain genomes for metagenomic binning, comparative biology and taxonomic classification.</title>
        <authorList>
            <person name="Goeker M."/>
        </authorList>
    </citation>
    <scope>NUCLEOTIDE SEQUENCE [LARGE SCALE GENOMIC DNA]</scope>
    <source>
        <strain evidence="5 6">DSM 17740</strain>
    </source>
</reference>
<comment type="caution">
    <text evidence="5">The sequence shown here is derived from an EMBL/GenBank/DDBJ whole genome shotgun (WGS) entry which is preliminary data.</text>
</comment>
<name>A0ABU0CXC4_9BACI</name>
<dbReference type="PANTHER" id="PTHR43191">
    <property type="entry name" value="RRNA METHYLTRANSFERASE 3"/>
    <property type="match status" value="1"/>
</dbReference>
<keyword evidence="6" id="KW-1185">Reference proteome</keyword>
<evidence type="ECO:0000256" key="2">
    <source>
        <dbReference type="ARBA" id="ARBA00022603"/>
    </source>
</evidence>
<dbReference type="SUPFAM" id="SSF75217">
    <property type="entry name" value="alpha/beta knot"/>
    <property type="match status" value="1"/>
</dbReference>
<dbReference type="InterPro" id="IPR051259">
    <property type="entry name" value="rRNA_Methyltransferase"/>
</dbReference>
<dbReference type="InterPro" id="IPR001537">
    <property type="entry name" value="SpoU_MeTrfase"/>
</dbReference>
<proteinExistence type="inferred from homology"/>
<dbReference type="InterPro" id="IPR029026">
    <property type="entry name" value="tRNA_m1G_MTases_N"/>
</dbReference>
<dbReference type="Gene3D" id="3.40.1280.10">
    <property type="match status" value="1"/>
</dbReference>
<gene>
    <name evidence="5" type="ORF">J2S00_002665</name>
</gene>
<dbReference type="InterPro" id="IPR053888">
    <property type="entry name" value="MRM3-like_sub_bind"/>
</dbReference>
<dbReference type="InterPro" id="IPR013123">
    <property type="entry name" value="SpoU_subst-bd"/>
</dbReference>
<protein>
    <submittedName>
        <fullName evidence="5">TrmH family RNA methyltransferase</fullName>
    </submittedName>
</protein>
<evidence type="ECO:0000313" key="5">
    <source>
        <dbReference type="EMBL" id="MDQ0339872.1"/>
    </source>
</evidence>
<dbReference type="RefSeq" id="WP_307340502.1">
    <property type="nucleotide sequence ID" value="NZ_JAUSUQ010000009.1"/>
</dbReference>
<dbReference type="Pfam" id="PF22435">
    <property type="entry name" value="MRM3-like_sub_bind"/>
    <property type="match status" value="1"/>
</dbReference>
<dbReference type="PANTHER" id="PTHR43191:SF2">
    <property type="entry name" value="RRNA METHYLTRANSFERASE 3, MITOCHONDRIAL"/>
    <property type="match status" value="1"/>
</dbReference>
<dbReference type="Gene3D" id="3.30.1330.30">
    <property type="match status" value="1"/>
</dbReference>
<dbReference type="InterPro" id="IPR029028">
    <property type="entry name" value="Alpha/beta_knot_MTases"/>
</dbReference>
<keyword evidence="2 5" id="KW-0489">Methyltransferase</keyword>
<dbReference type="GO" id="GO:0032259">
    <property type="term" value="P:methylation"/>
    <property type="evidence" value="ECO:0007669"/>
    <property type="project" value="UniProtKB-KW"/>
</dbReference>
<evidence type="ECO:0000256" key="3">
    <source>
        <dbReference type="ARBA" id="ARBA00022679"/>
    </source>
</evidence>
<keyword evidence="3" id="KW-0808">Transferase</keyword>
<dbReference type="SMART" id="SM00967">
    <property type="entry name" value="SpoU_sub_bind"/>
    <property type="match status" value="1"/>
</dbReference>
<dbReference type="GO" id="GO:0008168">
    <property type="term" value="F:methyltransferase activity"/>
    <property type="evidence" value="ECO:0007669"/>
    <property type="project" value="UniProtKB-KW"/>
</dbReference>
<dbReference type="EMBL" id="JAUSUQ010000009">
    <property type="protein sequence ID" value="MDQ0339872.1"/>
    <property type="molecule type" value="Genomic_DNA"/>
</dbReference>
<organism evidence="5 6">
    <name type="scientific">Caldalkalibacillus uzonensis</name>
    <dbReference type="NCBI Taxonomy" id="353224"/>
    <lineage>
        <taxon>Bacteria</taxon>
        <taxon>Bacillati</taxon>
        <taxon>Bacillota</taxon>
        <taxon>Bacilli</taxon>
        <taxon>Bacillales</taxon>
        <taxon>Bacillaceae</taxon>
        <taxon>Caldalkalibacillus</taxon>
    </lineage>
</organism>
<dbReference type="CDD" id="cd18095">
    <property type="entry name" value="SpoU-like_rRNA-MTase"/>
    <property type="match status" value="1"/>
</dbReference>
<evidence type="ECO:0000256" key="1">
    <source>
        <dbReference type="ARBA" id="ARBA00007228"/>
    </source>
</evidence>
<dbReference type="InterPro" id="IPR029064">
    <property type="entry name" value="Ribosomal_eL30-like_sf"/>
</dbReference>
<comment type="similarity">
    <text evidence="1">Belongs to the class IV-like SAM-binding methyltransferase superfamily. RNA methyltransferase TrmH family.</text>
</comment>
<dbReference type="Proteomes" id="UP001232445">
    <property type="component" value="Unassembled WGS sequence"/>
</dbReference>
<accession>A0ABU0CXC4</accession>
<dbReference type="SUPFAM" id="SSF55315">
    <property type="entry name" value="L30e-like"/>
    <property type="match status" value="1"/>
</dbReference>